<reference evidence="1 2" key="1">
    <citation type="journal article" date="2018" name="Nat. Ecol. Evol.">
        <title>Pezizomycetes genomes reveal the molecular basis of ectomycorrhizal truffle lifestyle.</title>
        <authorList>
            <person name="Murat C."/>
            <person name="Payen T."/>
            <person name="Noel B."/>
            <person name="Kuo A."/>
            <person name="Morin E."/>
            <person name="Chen J."/>
            <person name="Kohler A."/>
            <person name="Krizsan K."/>
            <person name="Balestrini R."/>
            <person name="Da Silva C."/>
            <person name="Montanini B."/>
            <person name="Hainaut M."/>
            <person name="Levati E."/>
            <person name="Barry K.W."/>
            <person name="Belfiori B."/>
            <person name="Cichocki N."/>
            <person name="Clum A."/>
            <person name="Dockter R.B."/>
            <person name="Fauchery L."/>
            <person name="Guy J."/>
            <person name="Iotti M."/>
            <person name="Le Tacon F."/>
            <person name="Lindquist E.A."/>
            <person name="Lipzen A."/>
            <person name="Malagnac F."/>
            <person name="Mello A."/>
            <person name="Molinier V."/>
            <person name="Miyauchi S."/>
            <person name="Poulain J."/>
            <person name="Riccioni C."/>
            <person name="Rubini A."/>
            <person name="Sitrit Y."/>
            <person name="Splivallo R."/>
            <person name="Traeger S."/>
            <person name="Wang M."/>
            <person name="Zifcakova L."/>
            <person name="Wipf D."/>
            <person name="Zambonelli A."/>
            <person name="Paolocci F."/>
            <person name="Nowrousian M."/>
            <person name="Ottonello S."/>
            <person name="Baldrian P."/>
            <person name="Spatafora J.W."/>
            <person name="Henrissat B."/>
            <person name="Nagy L.G."/>
            <person name="Aury J.M."/>
            <person name="Wincker P."/>
            <person name="Grigoriev I.V."/>
            <person name="Bonfante P."/>
            <person name="Martin F.M."/>
        </authorList>
    </citation>
    <scope>NUCLEOTIDE SEQUENCE [LARGE SCALE GENOMIC DNA]</scope>
    <source>
        <strain evidence="1 2">RN42</strain>
    </source>
</reference>
<dbReference type="EMBL" id="ML119675">
    <property type="protein sequence ID" value="RPA81986.1"/>
    <property type="molecule type" value="Genomic_DNA"/>
</dbReference>
<dbReference type="AlphaFoldDB" id="A0A3N4I946"/>
<name>A0A3N4I946_ASCIM</name>
<evidence type="ECO:0000313" key="2">
    <source>
        <dbReference type="Proteomes" id="UP000275078"/>
    </source>
</evidence>
<dbReference type="Proteomes" id="UP000275078">
    <property type="component" value="Unassembled WGS sequence"/>
</dbReference>
<protein>
    <submittedName>
        <fullName evidence="1">Uncharacterized protein</fullName>
    </submittedName>
</protein>
<accession>A0A3N4I946</accession>
<sequence>MTSSSLSNALSMAEAGRLLKTYSCCGSLAGAGPAGYGYFQTPHLSSLSLKMSRLGITSMGFICVAEKYGWYDRIDLTTPLIFRYLTVDASRYQTHGLRFPLVPSSTKEQRRAFLRALYPKIFKMGMAELESVTLDHGRSECMGMVEHFVLDGYRHFREVVKDYVYFLFHDLEPHLNRFECEMEGKDMHSSIFWYPFNILQTISLEPETVHGVEEAIRGSIERLRGMISSDDVVQEFYYELAKTFALVEALCAAHIPDILLPYLDNAAIREHEDSPSPDDTTVALQVEDYDELWFQSRSLALGRYGTQDNLDKLQSEADDKGRGEIWSGTPVAHTAVDNYFVIFEKDFGRCEECERRRDLLYHWQVE</sequence>
<gene>
    <name evidence="1" type="ORF">BJ508DRAFT_361595</name>
</gene>
<evidence type="ECO:0000313" key="1">
    <source>
        <dbReference type="EMBL" id="RPA81986.1"/>
    </source>
</evidence>
<proteinExistence type="predicted"/>
<organism evidence="1 2">
    <name type="scientific">Ascobolus immersus RN42</name>
    <dbReference type="NCBI Taxonomy" id="1160509"/>
    <lineage>
        <taxon>Eukaryota</taxon>
        <taxon>Fungi</taxon>
        <taxon>Dikarya</taxon>
        <taxon>Ascomycota</taxon>
        <taxon>Pezizomycotina</taxon>
        <taxon>Pezizomycetes</taxon>
        <taxon>Pezizales</taxon>
        <taxon>Ascobolaceae</taxon>
        <taxon>Ascobolus</taxon>
    </lineage>
</organism>
<keyword evidence="2" id="KW-1185">Reference proteome</keyword>